<name>A0A060MZZ9_ENTHI</name>
<organism evidence="4">
    <name type="scientific">Entamoeba histolytica</name>
    <dbReference type="NCBI Taxonomy" id="5759"/>
    <lineage>
        <taxon>Eukaryota</taxon>
        <taxon>Amoebozoa</taxon>
        <taxon>Evosea</taxon>
        <taxon>Archamoebae</taxon>
        <taxon>Mastigamoebida</taxon>
        <taxon>Entamoebidae</taxon>
        <taxon>Entamoeba</taxon>
    </lineage>
</organism>
<dbReference type="Gene3D" id="1.20.1090.10">
    <property type="entry name" value="Dehydroquinate synthase-like - alpha domain"/>
    <property type="match status" value="1"/>
</dbReference>
<dbReference type="InterPro" id="IPR044731">
    <property type="entry name" value="BDH-like"/>
</dbReference>
<accession>A0A060MZZ9</accession>
<dbReference type="VEuPathDB" id="AmoebaDB:EHI5A_081000"/>
<dbReference type="CDD" id="cd08187">
    <property type="entry name" value="BDH"/>
    <property type="match status" value="1"/>
</dbReference>
<evidence type="ECO:0000313" key="4">
    <source>
        <dbReference type="EMBL" id="BAN37644.1"/>
    </source>
</evidence>
<dbReference type="EMBL" id="AK418913">
    <property type="protein sequence ID" value="BAN37644.1"/>
    <property type="molecule type" value="mRNA"/>
</dbReference>
<evidence type="ECO:0000256" key="1">
    <source>
        <dbReference type="ARBA" id="ARBA00023002"/>
    </source>
</evidence>
<reference evidence="4" key="1">
    <citation type="submission" date="2012-06" db="EMBL/GenBank/DDBJ databases">
        <title>Short 5' UTR of Entamoeba genes.</title>
        <authorList>
            <person name="Hiranuka K."/>
            <person name="Kumagai M."/>
            <person name="Wakaguri H."/>
            <person name="Suzuki Y."/>
            <person name="Sugano S."/>
            <person name="Watanabe J."/>
            <person name="Makioka A."/>
        </authorList>
    </citation>
    <scope>NUCLEOTIDE SEQUENCE</scope>
    <source>
        <strain evidence="4">HM-1:IMSS</strain>
    </source>
</reference>
<dbReference type="Pfam" id="PF00465">
    <property type="entry name" value="Fe-ADH"/>
    <property type="match status" value="1"/>
</dbReference>
<dbReference type="FunFam" id="3.40.50.1970:FF:000003">
    <property type="entry name" value="Alcohol dehydrogenase, iron-containing"/>
    <property type="match status" value="1"/>
</dbReference>
<dbReference type="InterPro" id="IPR018211">
    <property type="entry name" value="ADH_Fe_CS"/>
</dbReference>
<feature type="domain" description="Alcohol dehydrogenase iron-type/glycerol dehydrogenase GldA" evidence="2">
    <location>
        <begin position="11"/>
        <end position="181"/>
    </location>
</feature>
<dbReference type="PANTHER" id="PTHR43633">
    <property type="entry name" value="ALCOHOL DEHYDROGENASE YQHD"/>
    <property type="match status" value="1"/>
</dbReference>
<dbReference type="VEuPathDB" id="AmoebaDB:EHI_030180"/>
<dbReference type="InterPro" id="IPR001670">
    <property type="entry name" value="ADH_Fe/GldA"/>
</dbReference>
<sequence length="384" mass="42446">MTMLNFTYYNPVRLIYGKGSLDEIEKQHLIPEDARIMMTYGGGSIKKNGVYEEVLKHIKPIVEFGGIEPNPSHETCIKAIKIAKENKINFLVAVGGGSIIDATKYIALGMEHTYSDDPYDICLKGGKFKVNPAQAKIGVVLTIPATGSETNCWGVISRHADKLKLPFNNESVFPTWSIVDPCFTMSLPDNQIRNGLVDSFVHCIEQYIGNYHLNPVVEAETEGVMRTIIGVSHKTLENHQGYQARITFCYAATVALNMSLLCGVTLCGGAHAVGHELTSYYGLAHGETLAITTPGVMRFNKEKNAKKLIQMGEQVFGIKNSTPEAAIEATEKWFISIGMKTRLSEWGKGKEEFETIARKFEGNPAGAHKDIDYKGCLQILNDIY</sequence>
<dbReference type="SUPFAM" id="SSF56796">
    <property type="entry name" value="Dehydroquinate synthase-like"/>
    <property type="match status" value="1"/>
</dbReference>
<evidence type="ECO:0000259" key="3">
    <source>
        <dbReference type="Pfam" id="PF25137"/>
    </source>
</evidence>
<dbReference type="InterPro" id="IPR056798">
    <property type="entry name" value="ADH_Fe_C"/>
</dbReference>
<dbReference type="GO" id="GO:1990362">
    <property type="term" value="F:butanol dehydrogenase (NAD+) activity"/>
    <property type="evidence" value="ECO:0007669"/>
    <property type="project" value="InterPro"/>
</dbReference>
<proteinExistence type="evidence at transcript level"/>
<dbReference type="PANTHER" id="PTHR43633:SF1">
    <property type="entry name" value="ALCOHOL DEHYDROGENASE YQHD"/>
    <property type="match status" value="1"/>
</dbReference>
<dbReference type="PROSITE" id="PS00060">
    <property type="entry name" value="ADH_IRON_2"/>
    <property type="match status" value="1"/>
</dbReference>
<dbReference type="Gene3D" id="3.40.50.1970">
    <property type="match status" value="1"/>
</dbReference>
<dbReference type="Pfam" id="PF25137">
    <property type="entry name" value="ADH_Fe_C"/>
    <property type="match status" value="1"/>
</dbReference>
<protein>
    <submittedName>
        <fullName evidence="4">Alcohol dehydrogenase 3, putative</fullName>
    </submittedName>
</protein>
<dbReference type="AlphaFoldDB" id="A0A060MZZ9"/>
<feature type="domain" description="Fe-containing alcohol dehydrogenase-like C-terminal" evidence="3">
    <location>
        <begin position="196"/>
        <end position="359"/>
    </location>
</feature>
<dbReference type="GO" id="GO:0046872">
    <property type="term" value="F:metal ion binding"/>
    <property type="evidence" value="ECO:0007669"/>
    <property type="project" value="InterPro"/>
</dbReference>
<keyword evidence="1" id="KW-0560">Oxidoreductase</keyword>
<evidence type="ECO:0000259" key="2">
    <source>
        <dbReference type="Pfam" id="PF00465"/>
    </source>
</evidence>